<gene>
    <name evidence="4" type="ORF">MQC88_09815</name>
</gene>
<dbReference type="Proteomes" id="UP001165423">
    <property type="component" value="Unassembled WGS sequence"/>
</dbReference>
<organism evidence="4 5">
    <name type="scientific">Cognatiluteimonas sedimenti</name>
    <dbReference type="NCBI Taxonomy" id="2927791"/>
    <lineage>
        <taxon>Bacteria</taxon>
        <taxon>Pseudomonadati</taxon>
        <taxon>Pseudomonadota</taxon>
        <taxon>Gammaproteobacteria</taxon>
        <taxon>Lysobacterales</taxon>
        <taxon>Lysobacteraceae</taxon>
        <taxon>Cognatiluteimonas</taxon>
    </lineage>
</organism>
<dbReference type="InterPro" id="IPR035919">
    <property type="entry name" value="EAL_sf"/>
</dbReference>
<evidence type="ECO:0000313" key="5">
    <source>
        <dbReference type="Proteomes" id="UP001165423"/>
    </source>
</evidence>
<keyword evidence="5" id="KW-1185">Reference proteome</keyword>
<dbReference type="SMART" id="SM00065">
    <property type="entry name" value="GAF"/>
    <property type="match status" value="2"/>
</dbReference>
<dbReference type="InterPro" id="IPR001633">
    <property type="entry name" value="EAL_dom"/>
</dbReference>
<evidence type="ECO:0000313" key="4">
    <source>
        <dbReference type="EMBL" id="MCJ0826240.1"/>
    </source>
</evidence>
<dbReference type="SUPFAM" id="SSF55781">
    <property type="entry name" value="GAF domain-like"/>
    <property type="match status" value="2"/>
</dbReference>
<feature type="domain" description="GGDEF" evidence="3">
    <location>
        <begin position="586"/>
        <end position="719"/>
    </location>
</feature>
<dbReference type="SUPFAM" id="SSF141868">
    <property type="entry name" value="EAL domain-like"/>
    <property type="match status" value="1"/>
</dbReference>
<dbReference type="CDD" id="cd01948">
    <property type="entry name" value="EAL"/>
    <property type="match status" value="1"/>
</dbReference>
<dbReference type="InterPro" id="IPR029787">
    <property type="entry name" value="Nucleotide_cyclase"/>
</dbReference>
<dbReference type="Gene3D" id="3.20.20.450">
    <property type="entry name" value="EAL domain"/>
    <property type="match status" value="1"/>
</dbReference>
<evidence type="ECO:0000256" key="1">
    <source>
        <dbReference type="SAM" id="Coils"/>
    </source>
</evidence>
<feature type="domain" description="EAL" evidence="2">
    <location>
        <begin position="728"/>
        <end position="977"/>
    </location>
</feature>
<dbReference type="SMART" id="SM00267">
    <property type="entry name" value="GGDEF"/>
    <property type="match status" value="1"/>
</dbReference>
<evidence type="ECO:0000259" key="3">
    <source>
        <dbReference type="PROSITE" id="PS50887"/>
    </source>
</evidence>
<name>A0ABT0A5J0_9GAMM</name>
<dbReference type="Pfam" id="PF00990">
    <property type="entry name" value="GGDEF"/>
    <property type="match status" value="1"/>
</dbReference>
<dbReference type="SMART" id="SM00052">
    <property type="entry name" value="EAL"/>
    <property type="match status" value="1"/>
</dbReference>
<dbReference type="InterPro" id="IPR050706">
    <property type="entry name" value="Cyclic-di-GMP_PDE-like"/>
</dbReference>
<dbReference type="PROSITE" id="PS50887">
    <property type="entry name" value="GGDEF"/>
    <property type="match status" value="1"/>
</dbReference>
<keyword evidence="1" id="KW-0175">Coiled coil</keyword>
<dbReference type="CDD" id="cd01949">
    <property type="entry name" value="GGDEF"/>
    <property type="match status" value="1"/>
</dbReference>
<protein>
    <submittedName>
        <fullName evidence="4">Bifunctional diguanylate cyclase/phosphodiesterase</fullName>
    </submittedName>
</protein>
<dbReference type="PROSITE" id="PS50883">
    <property type="entry name" value="EAL"/>
    <property type="match status" value="1"/>
</dbReference>
<dbReference type="InterPro" id="IPR043128">
    <property type="entry name" value="Rev_trsase/Diguanyl_cyclase"/>
</dbReference>
<evidence type="ECO:0000259" key="2">
    <source>
        <dbReference type="PROSITE" id="PS50883"/>
    </source>
</evidence>
<accession>A0ABT0A5J0</accession>
<dbReference type="Pfam" id="PF00563">
    <property type="entry name" value="EAL"/>
    <property type="match status" value="1"/>
</dbReference>
<dbReference type="SUPFAM" id="SSF55073">
    <property type="entry name" value="Nucleotide cyclase"/>
    <property type="match status" value="1"/>
</dbReference>
<dbReference type="InterPro" id="IPR000160">
    <property type="entry name" value="GGDEF_dom"/>
</dbReference>
<dbReference type="RefSeq" id="WP_243321526.1">
    <property type="nucleotide sequence ID" value="NZ_JALGCL010000003.1"/>
</dbReference>
<dbReference type="EMBL" id="JALGCL010000003">
    <property type="protein sequence ID" value="MCJ0826240.1"/>
    <property type="molecule type" value="Genomic_DNA"/>
</dbReference>
<dbReference type="Gene3D" id="3.30.450.40">
    <property type="match status" value="2"/>
</dbReference>
<dbReference type="Pfam" id="PF13185">
    <property type="entry name" value="GAF_2"/>
    <property type="match status" value="2"/>
</dbReference>
<dbReference type="PANTHER" id="PTHR33121:SF70">
    <property type="entry name" value="SIGNALING PROTEIN YKOW"/>
    <property type="match status" value="1"/>
</dbReference>
<dbReference type="NCBIfam" id="TIGR00254">
    <property type="entry name" value="GGDEF"/>
    <property type="match status" value="1"/>
</dbReference>
<dbReference type="InterPro" id="IPR003018">
    <property type="entry name" value="GAF"/>
</dbReference>
<dbReference type="PANTHER" id="PTHR33121">
    <property type="entry name" value="CYCLIC DI-GMP PHOSPHODIESTERASE PDEF"/>
    <property type="match status" value="1"/>
</dbReference>
<sequence>MQSLTDRAPGTDTGNPLAWLWALSEADSAREVARQVVQIASTLPDCTHAQVAWRLDAKTAPDCEPAQPIDAPDLEMLQAAAAEGSAWRDDRRRAAFAFADRAGAPVLLLAFAQPQPGAGLPLSFIDMLRIADRHMWRQLALAGLLDTVAGLEHAERLQRALFAIADLAGSDRDMPEMLRGVHRIIASLMYAENFYIVLHDAERASIRFLYFADVEDTTPRDPAREIPLASREHTLTWYLIRDGVALMGRTEELRRQVSGPLAVIGPDSHDWLGVPMLRDGKVFGALVVQSYIDEVRYSDKDMALLEFVGSHILTALERKQGQAALEESVRLRTQELAEANRGLQLEIVERQRAERLQAALFRIAQLATADISQDEFYRQVHAVVGTLLDARNFFIALLSEDHQTLAFPYAVDESNEVRGSRPVGRGLSEYVLAHGKGIFQTDDILVLADQGHIDLDMVGELARCWLGVPLQAGDEVIGLVVVQSYSEEDRYTPADEELLTFVASQIANSLSRRRAALIQQQALAQLELRVQERTGELRREIQERERVQEQLKHQVMHDALTGLPNRGYLRERLERVLNLLKRDARRQCALLYLDIDRFKVINDSLGHLAGDDYLREIAQRLLTCVREPDLVARLSGDEFAILLEQVPLPGTAVRVAQRVLEALARPLLIAGRELEPSASIGIAIADSGYELADALLHDADVALYRAKALGRKRFELFDASLQKRAVDVLTMERELRIALHENQFVPHFQPIVRLDTNQVQGYEALIRWNHPERGLIGPGEFLQVAEESSNIEAIDWWMFEHSSALAARHFSDDRYLALNVSALHFRREDFCGRLLDTLRRTGLPPSRLVIEVTEGSLLDDPEGVRDILATLRRDGIGAALDDFGTGYSSLSYLHTFPLRVVKIDRSFVARLGEPGSGNSDAVVGSILALASALGVEPVAEGIETEAQRDRLLAMGCRFGQGYLLGRPAPLGDPPTAG</sequence>
<reference evidence="4 5" key="1">
    <citation type="submission" date="2022-03" db="EMBL/GenBank/DDBJ databases">
        <title>Luteimonas soily sp. nov., a novel bacterium isolated from the soil.</title>
        <authorList>
            <person name="Zhang X."/>
        </authorList>
    </citation>
    <scope>NUCLEOTIDE SEQUENCE [LARGE SCALE GENOMIC DNA]</scope>
    <source>
        <strain evidence="4 5">50</strain>
    </source>
</reference>
<dbReference type="Gene3D" id="3.30.70.270">
    <property type="match status" value="1"/>
</dbReference>
<comment type="caution">
    <text evidence="4">The sequence shown here is derived from an EMBL/GenBank/DDBJ whole genome shotgun (WGS) entry which is preliminary data.</text>
</comment>
<proteinExistence type="predicted"/>
<dbReference type="InterPro" id="IPR029016">
    <property type="entry name" value="GAF-like_dom_sf"/>
</dbReference>
<feature type="coiled-coil region" evidence="1">
    <location>
        <begin position="523"/>
        <end position="550"/>
    </location>
</feature>